<dbReference type="RefSeq" id="WP_254673410.1">
    <property type="nucleotide sequence ID" value="NZ_JAMWDU010000002.1"/>
</dbReference>
<sequence>MAELLRFASAAIIGGVVYSAALGNVPVALGLLAFFIMLTAAWSESRFERLMTAINELRMRS</sequence>
<feature type="transmembrane region" description="Helical" evidence="1">
    <location>
        <begin position="12"/>
        <end position="42"/>
    </location>
</feature>
<evidence type="ECO:0000313" key="2">
    <source>
        <dbReference type="EMBL" id="MCP8886918.1"/>
    </source>
</evidence>
<dbReference type="Proteomes" id="UP001060275">
    <property type="component" value="Unassembled WGS sequence"/>
</dbReference>
<gene>
    <name evidence="2" type="ORF">NF348_07365</name>
</gene>
<keyword evidence="1" id="KW-0472">Membrane</keyword>
<keyword evidence="3" id="KW-1185">Reference proteome</keyword>
<proteinExistence type="predicted"/>
<organism evidence="2 3">
    <name type="scientific">Devosia ureilytica</name>
    <dbReference type="NCBI Taxonomy" id="2952754"/>
    <lineage>
        <taxon>Bacteria</taxon>
        <taxon>Pseudomonadati</taxon>
        <taxon>Pseudomonadota</taxon>
        <taxon>Alphaproteobacteria</taxon>
        <taxon>Hyphomicrobiales</taxon>
        <taxon>Devosiaceae</taxon>
        <taxon>Devosia</taxon>
    </lineage>
</organism>
<keyword evidence="1" id="KW-0812">Transmembrane</keyword>
<dbReference type="EMBL" id="JAMWDU010000002">
    <property type="protein sequence ID" value="MCP8886918.1"/>
    <property type="molecule type" value="Genomic_DNA"/>
</dbReference>
<reference evidence="2" key="1">
    <citation type="submission" date="2022-06" db="EMBL/GenBank/DDBJ databases">
        <title>Devosia sp. XJ19-45 genome assembly.</title>
        <authorList>
            <person name="Li B."/>
            <person name="Cai M."/>
            <person name="Nie G."/>
            <person name="Li W."/>
        </authorList>
    </citation>
    <scope>NUCLEOTIDE SEQUENCE</scope>
    <source>
        <strain evidence="2">XJ19-45</strain>
    </source>
</reference>
<evidence type="ECO:0000256" key="1">
    <source>
        <dbReference type="SAM" id="Phobius"/>
    </source>
</evidence>
<accession>A0A9Q4AMK9</accession>
<protein>
    <submittedName>
        <fullName evidence="2">Uncharacterized protein</fullName>
    </submittedName>
</protein>
<dbReference type="AlphaFoldDB" id="A0A9Q4AMK9"/>
<name>A0A9Q4AMK9_9HYPH</name>
<comment type="caution">
    <text evidence="2">The sequence shown here is derived from an EMBL/GenBank/DDBJ whole genome shotgun (WGS) entry which is preliminary data.</text>
</comment>
<keyword evidence="1" id="KW-1133">Transmembrane helix</keyword>
<evidence type="ECO:0000313" key="3">
    <source>
        <dbReference type="Proteomes" id="UP001060275"/>
    </source>
</evidence>